<keyword evidence="2" id="KW-1133">Transmembrane helix</keyword>
<keyword evidence="4" id="KW-1185">Reference proteome</keyword>
<dbReference type="InterPro" id="IPR007443">
    <property type="entry name" value="LpoA"/>
</dbReference>
<dbReference type="PANTHER" id="PTHR38038">
    <property type="entry name" value="PENICILLIN-BINDING PROTEIN ACTIVATOR LPOA"/>
    <property type="match status" value="1"/>
</dbReference>
<dbReference type="PANTHER" id="PTHR38038:SF1">
    <property type="entry name" value="PENICILLIN-BINDING PROTEIN ACTIVATOR LPOA"/>
    <property type="match status" value="1"/>
</dbReference>
<dbReference type="EMBL" id="LJCS01000052">
    <property type="protein sequence ID" value="KOY61054.1"/>
    <property type="molecule type" value="Genomic_DNA"/>
</dbReference>
<feature type="transmembrane region" description="Helical" evidence="2">
    <location>
        <begin position="21"/>
        <end position="43"/>
    </location>
</feature>
<organism evidence="3 4">
    <name type="scientific">Photorhabdus heterorhabditis</name>
    <dbReference type="NCBI Taxonomy" id="880156"/>
    <lineage>
        <taxon>Bacteria</taxon>
        <taxon>Pseudomonadati</taxon>
        <taxon>Pseudomonadota</taxon>
        <taxon>Gammaproteobacteria</taxon>
        <taxon>Enterobacterales</taxon>
        <taxon>Morganellaceae</taxon>
        <taxon>Photorhabdus</taxon>
    </lineage>
</organism>
<name>A0ABR5K8W4_9GAMM</name>
<protein>
    <submittedName>
        <fullName evidence="3">Penicillin-binding protein activator LpoA</fullName>
    </submittedName>
</protein>
<evidence type="ECO:0000256" key="1">
    <source>
        <dbReference type="ARBA" id="ARBA00023136"/>
    </source>
</evidence>
<evidence type="ECO:0000256" key="2">
    <source>
        <dbReference type="SAM" id="Phobius"/>
    </source>
</evidence>
<dbReference type="Proteomes" id="UP000037727">
    <property type="component" value="Unassembled WGS sequence"/>
</dbReference>
<dbReference type="Gene3D" id="3.40.50.2300">
    <property type="match status" value="2"/>
</dbReference>
<proteinExistence type="predicted"/>
<evidence type="ECO:0000313" key="3">
    <source>
        <dbReference type="EMBL" id="KOY61054.1"/>
    </source>
</evidence>
<comment type="caution">
    <text evidence="3">The sequence shown here is derived from an EMBL/GenBank/DDBJ whole genome shotgun (WGS) entry which is preliminary data.</text>
</comment>
<keyword evidence="1 2" id="KW-0472">Membrane</keyword>
<gene>
    <name evidence="3" type="ORF">AM629_15900</name>
</gene>
<dbReference type="Pfam" id="PF04348">
    <property type="entry name" value="LppC"/>
    <property type="match status" value="2"/>
</dbReference>
<reference evidence="3 4" key="1">
    <citation type="submission" date="2015-09" db="EMBL/GenBank/DDBJ databases">
        <title>Draft genome sequence and assembly of Photorhabdus sp. VMG, a bacterial symbiont associated with Heterorhabditis zealandica.</title>
        <authorList>
            <person name="Naidoo S."/>
            <person name="Featherston J."/>
            <person name="Mothupi B."/>
            <person name="Gray V.M."/>
        </authorList>
    </citation>
    <scope>NUCLEOTIDE SEQUENCE [LARGE SCALE GENOMIC DNA]</scope>
    <source>
        <strain evidence="3 4">VMG</strain>
    </source>
</reference>
<accession>A0ABR5K8W4</accession>
<keyword evidence="2" id="KW-0812">Transmembrane</keyword>
<sequence>MTDLKLSIFEKNIAGYSMLSSIFVRIKTGLVCSAMLAVIIIAGCTMPDQQGQQPSQTLDKVSTEIAHYQSIIDAANGEPSLDVIRAYIAQEPLLKDDTIHQKNIDDTWQILTRFSPQDSRGLVINADENVLQGWLDLLSTYQDNKQDSDKLQAAIRDWKIRYPQNPAAQSLPTQLQPEATQPQGTNARIALFLPLSGQAKVFGEAIRQGFLDAQSGLPSLPMPTENPASLPINEATPAESAIPTVQSTLAIANTPINTQPVKIYDTASQPLENLFMQAEQDGMNLVVGPLLKPDVVKLVQINTPLNMLVLNELDNAQPQPNICYFSLSPEDEAKNAAEHIWQQQKQNPLILVPRGSFGDRIAKAFAEEWQKQGGHAVLQQTFGSSAELKQSINRGIGIRLTGTAVVVHVANQPIPTTIGNQEIPQINTDVVSTSDGAVDAVYIVSTLDELTLIKPMIDMAISSRNKPALYASSRSNQAGAGPDFRLEMEGVQFSDIPLIAGANLPLMQQAAGKFANDYSLMRLYAMGIDAWSLANQFSQIQLQSGFHLNGASGMLSAQENCTIFRQLPWMQYHHGQIITI</sequence>
<dbReference type="SUPFAM" id="SSF53822">
    <property type="entry name" value="Periplasmic binding protein-like I"/>
    <property type="match status" value="1"/>
</dbReference>
<dbReference type="CDD" id="cd06339">
    <property type="entry name" value="PBP1_YraM_LppC_lipoprotein-like"/>
    <property type="match status" value="1"/>
</dbReference>
<dbReference type="InterPro" id="IPR028082">
    <property type="entry name" value="Peripla_BP_I"/>
</dbReference>
<evidence type="ECO:0000313" key="4">
    <source>
        <dbReference type="Proteomes" id="UP000037727"/>
    </source>
</evidence>
<dbReference type="Gene3D" id="1.25.40.650">
    <property type="match status" value="1"/>
</dbReference>